<dbReference type="RefSeq" id="WP_046871887.1">
    <property type="nucleotide sequence ID" value="NZ_CP012283.1"/>
</dbReference>
<organism evidence="2 5">
    <name type="scientific">Pediococcus damnosus</name>
    <dbReference type="NCBI Taxonomy" id="51663"/>
    <lineage>
        <taxon>Bacteria</taxon>
        <taxon>Bacillati</taxon>
        <taxon>Bacillota</taxon>
        <taxon>Bacilli</taxon>
        <taxon>Lactobacillales</taxon>
        <taxon>Lactobacillaceae</taxon>
        <taxon>Pediococcus</taxon>
    </lineage>
</organism>
<protein>
    <submittedName>
        <fullName evidence="2">Uncharacterized protein</fullName>
    </submittedName>
</protein>
<feature type="transmembrane region" description="Helical" evidence="1">
    <location>
        <begin position="35"/>
        <end position="57"/>
    </location>
</feature>
<proteinExistence type="predicted"/>
<keyword evidence="4" id="KW-1185">Reference proteome</keyword>
<keyword evidence="1" id="KW-1133">Transmembrane helix</keyword>
<dbReference type="Proteomes" id="UP000076244">
    <property type="component" value="Chromosome"/>
</dbReference>
<dbReference type="KEGG" id="pdm:ADU72_1272"/>
<accession>A0A0R2HPM8</accession>
<evidence type="ECO:0000313" key="4">
    <source>
        <dbReference type="Proteomes" id="UP000076244"/>
    </source>
</evidence>
<dbReference type="AlphaFoldDB" id="A0A0R2HPM8"/>
<evidence type="ECO:0000313" key="2">
    <source>
        <dbReference type="EMBL" id="AMV62911.1"/>
    </source>
</evidence>
<evidence type="ECO:0000256" key="1">
    <source>
        <dbReference type="SAM" id="Phobius"/>
    </source>
</evidence>
<evidence type="ECO:0000313" key="5">
    <source>
        <dbReference type="Proteomes" id="UP000076405"/>
    </source>
</evidence>
<dbReference type="Proteomes" id="UP000076405">
    <property type="component" value="Chromosome"/>
</dbReference>
<sequence>MEKVQKALINLLNMGLQDDNVSDDWNYDVEEDGHLHIFVAKVTTAFFILSLIGNMAVEFTVSYSYDPDDMEHVLQNVSKDEPIEIDISAIPKKVMAFYKRC</sequence>
<reference evidence="4 5" key="1">
    <citation type="journal article" date="2016" name="PLoS ONE">
        <title>The Identification of Novel Diagnostic Marker Genes for the Detection of Beer Spoiling Pediococcus damnosus Strains Using the BlAst Diagnostic Gene findEr.</title>
        <authorList>
            <person name="Behr J."/>
            <person name="Geissler A.J."/>
            <person name="Schmid J."/>
            <person name="Zehe A."/>
            <person name="Vogel R.F."/>
        </authorList>
    </citation>
    <scope>NUCLEOTIDE SEQUENCE [LARGE SCALE GENOMIC DNA]</scope>
    <source>
        <strain evidence="2 5">TMW 2.1533</strain>
        <strain evidence="3 4">TMW 2.1535</strain>
    </source>
</reference>
<dbReference type="EMBL" id="CP012288">
    <property type="protein sequence ID" value="AMV67205.1"/>
    <property type="molecule type" value="Genomic_DNA"/>
</dbReference>
<dbReference type="GeneID" id="57276790"/>
<evidence type="ECO:0000313" key="3">
    <source>
        <dbReference type="EMBL" id="AMV67205.1"/>
    </source>
</evidence>
<keyword evidence="1" id="KW-0812">Transmembrane</keyword>
<keyword evidence="1" id="KW-0472">Membrane</keyword>
<dbReference type="EMBL" id="CP012275">
    <property type="protein sequence ID" value="AMV62911.1"/>
    <property type="molecule type" value="Genomic_DNA"/>
</dbReference>
<name>A0A0R2HPM8_9LACO</name>
<gene>
    <name evidence="2" type="ORF">ADU70_1427</name>
    <name evidence="3" type="ORF">ADU72_1272</name>
</gene>